<evidence type="ECO:0000313" key="2">
    <source>
        <dbReference type="Proteomes" id="UP001164250"/>
    </source>
</evidence>
<proteinExistence type="predicted"/>
<gene>
    <name evidence="1" type="ORF">Patl1_02131</name>
</gene>
<keyword evidence="2" id="KW-1185">Reference proteome</keyword>
<organism evidence="1 2">
    <name type="scientific">Pistacia atlantica</name>
    <dbReference type="NCBI Taxonomy" id="434234"/>
    <lineage>
        <taxon>Eukaryota</taxon>
        <taxon>Viridiplantae</taxon>
        <taxon>Streptophyta</taxon>
        <taxon>Embryophyta</taxon>
        <taxon>Tracheophyta</taxon>
        <taxon>Spermatophyta</taxon>
        <taxon>Magnoliopsida</taxon>
        <taxon>eudicotyledons</taxon>
        <taxon>Gunneridae</taxon>
        <taxon>Pentapetalae</taxon>
        <taxon>rosids</taxon>
        <taxon>malvids</taxon>
        <taxon>Sapindales</taxon>
        <taxon>Anacardiaceae</taxon>
        <taxon>Pistacia</taxon>
    </lineage>
</organism>
<sequence>MHTMNNSWFALSLLFLCFSLKTYVSFGVDTISANQTLSGDETIVSAGGDFVLGFFKPGKPSNYYLGMWYGKVSVQNVVWVANRENPFSDKYSSVLRISDGNLVLFNEAQEPVWSTNLTSTSASSLEAVLLDEGNLVLRELSGNSSTSLWESFDHPTHTWIPGMRMRLDKRTNVSQRLISWKNIEDPAPGLFSLELDPNGSNSYFILWNGSRSHRYWSSGPWNENQKLFDDVPEMRAN</sequence>
<accession>A0ACC1C6P5</accession>
<evidence type="ECO:0000313" key="1">
    <source>
        <dbReference type="EMBL" id="KAJ0111194.1"/>
    </source>
</evidence>
<name>A0ACC1C6P5_9ROSI</name>
<dbReference type="Proteomes" id="UP001164250">
    <property type="component" value="Chromosome 1"/>
</dbReference>
<protein>
    <submittedName>
        <fullName evidence="1">Uncharacterized protein</fullName>
    </submittedName>
</protein>
<dbReference type="EMBL" id="CM047897">
    <property type="protein sequence ID" value="KAJ0111194.1"/>
    <property type="molecule type" value="Genomic_DNA"/>
</dbReference>
<comment type="caution">
    <text evidence="1">The sequence shown here is derived from an EMBL/GenBank/DDBJ whole genome shotgun (WGS) entry which is preliminary data.</text>
</comment>
<reference evidence="2" key="1">
    <citation type="journal article" date="2023" name="G3 (Bethesda)">
        <title>Genome assembly and association tests identify interacting loci associated with vigor, precocity, and sex in interspecific pistachio rootstocks.</title>
        <authorList>
            <person name="Palmer W."/>
            <person name="Jacygrad E."/>
            <person name="Sagayaradj S."/>
            <person name="Cavanaugh K."/>
            <person name="Han R."/>
            <person name="Bertier L."/>
            <person name="Beede B."/>
            <person name="Kafkas S."/>
            <person name="Golino D."/>
            <person name="Preece J."/>
            <person name="Michelmore R."/>
        </authorList>
    </citation>
    <scope>NUCLEOTIDE SEQUENCE [LARGE SCALE GENOMIC DNA]</scope>
</reference>